<reference evidence="1" key="1">
    <citation type="submission" date="2020-01" db="EMBL/GenBank/DDBJ databases">
        <authorList>
            <person name="Mishra B."/>
        </authorList>
    </citation>
    <scope>NUCLEOTIDE SEQUENCE [LARGE SCALE GENOMIC DNA]</scope>
</reference>
<organism evidence="1 2">
    <name type="scientific">Microthlaspi erraticum</name>
    <dbReference type="NCBI Taxonomy" id="1685480"/>
    <lineage>
        <taxon>Eukaryota</taxon>
        <taxon>Viridiplantae</taxon>
        <taxon>Streptophyta</taxon>
        <taxon>Embryophyta</taxon>
        <taxon>Tracheophyta</taxon>
        <taxon>Spermatophyta</taxon>
        <taxon>Magnoliopsida</taxon>
        <taxon>eudicotyledons</taxon>
        <taxon>Gunneridae</taxon>
        <taxon>Pentapetalae</taxon>
        <taxon>rosids</taxon>
        <taxon>malvids</taxon>
        <taxon>Brassicales</taxon>
        <taxon>Brassicaceae</taxon>
        <taxon>Coluteocarpeae</taxon>
        <taxon>Microthlaspi</taxon>
    </lineage>
</organism>
<dbReference type="Proteomes" id="UP000467841">
    <property type="component" value="Unassembled WGS sequence"/>
</dbReference>
<proteinExistence type="predicted"/>
<comment type="caution">
    <text evidence="1">The sequence shown here is derived from an EMBL/GenBank/DDBJ whole genome shotgun (WGS) entry which is preliminary data.</text>
</comment>
<name>A0A6D2HBZ1_9BRAS</name>
<evidence type="ECO:0000313" key="2">
    <source>
        <dbReference type="Proteomes" id="UP000467841"/>
    </source>
</evidence>
<accession>A0A6D2HBZ1</accession>
<evidence type="ECO:0000313" key="1">
    <source>
        <dbReference type="EMBL" id="CAA7013551.1"/>
    </source>
</evidence>
<dbReference type="AlphaFoldDB" id="A0A6D2HBZ1"/>
<sequence>MFFPFTSPFLSILTVSTESNYSSTADRSQFYYPDPPASPSSQGFLLGMLTTDSSYRQKIPNLRRLVHPSPPPNKYYIRTFELDGKRIKLQNWDAAGHDS</sequence>
<protein>
    <submittedName>
        <fullName evidence="1">Uncharacterized protein</fullName>
    </submittedName>
</protein>
<dbReference type="EMBL" id="CACVBM020000054">
    <property type="protein sequence ID" value="CAA7013551.1"/>
    <property type="molecule type" value="Genomic_DNA"/>
</dbReference>
<keyword evidence="2" id="KW-1185">Reference proteome</keyword>
<gene>
    <name evidence="1" type="ORF">MERR_LOCUS785</name>
</gene>